<keyword evidence="7" id="KW-0732">Signal</keyword>
<protein>
    <recommendedName>
        <fullName evidence="8">Chitin-binding type-4 domain-containing protein</fullName>
    </recommendedName>
</protein>
<evidence type="ECO:0000256" key="6">
    <source>
        <dbReference type="ARBA" id="ARBA00034311"/>
    </source>
</evidence>
<evidence type="ECO:0000256" key="4">
    <source>
        <dbReference type="ARBA" id="ARBA00023157"/>
    </source>
</evidence>
<sequence>MRLLSVSTVAALATTVLSHGLITKPNSRAPGAASLAACGASVVNNIKGDNTSHVEGLPEAAAKDKAYHADQCNLWLCKGLQFGDNKDNVQQWTTGQKVPIDVYIRIPHKGTANISIVDTKTDTYVEGGSNLLYWGDYADEKVKPNYPANQTSFSVTVPDLGGKCRVAGDCVLQWWWYGTGARQTYESCVDFAIVDAVAAAPKLARSRFWNF</sequence>
<dbReference type="GeneID" id="43593601"/>
<accession>A0A370TZ17</accession>
<dbReference type="RefSeq" id="XP_031873429.1">
    <property type="nucleotide sequence ID" value="XM_032009375.1"/>
</dbReference>
<dbReference type="Gene3D" id="2.70.50.70">
    <property type="match status" value="1"/>
</dbReference>
<dbReference type="InterPro" id="IPR004302">
    <property type="entry name" value="Cellulose/chitin-bd_N"/>
</dbReference>
<dbReference type="Pfam" id="PF03067">
    <property type="entry name" value="LPMO_10"/>
    <property type="match status" value="1"/>
</dbReference>
<proteinExistence type="inferred from homology"/>
<feature type="domain" description="Chitin-binding type-4" evidence="8">
    <location>
        <begin position="19"/>
        <end position="191"/>
    </location>
</feature>
<keyword evidence="3" id="KW-0186">Copper</keyword>
<comment type="caution">
    <text evidence="9">The sequence shown here is derived from an EMBL/GenBank/DDBJ whole genome shotgun (WGS) entry which is preliminary data.</text>
</comment>
<evidence type="ECO:0000256" key="7">
    <source>
        <dbReference type="SAM" id="SignalP"/>
    </source>
</evidence>
<evidence type="ECO:0000256" key="3">
    <source>
        <dbReference type="ARBA" id="ARBA00023008"/>
    </source>
</evidence>
<evidence type="ECO:0000256" key="1">
    <source>
        <dbReference type="ARBA" id="ARBA00001973"/>
    </source>
</evidence>
<dbReference type="AlphaFoldDB" id="A0A370TZ17"/>
<organism evidence="9 10">
    <name type="scientific">Venustampulla echinocandica</name>
    <dbReference type="NCBI Taxonomy" id="2656787"/>
    <lineage>
        <taxon>Eukaryota</taxon>
        <taxon>Fungi</taxon>
        <taxon>Dikarya</taxon>
        <taxon>Ascomycota</taxon>
        <taxon>Pezizomycotina</taxon>
        <taxon>Leotiomycetes</taxon>
        <taxon>Helotiales</taxon>
        <taxon>Pleuroascaceae</taxon>
        <taxon>Venustampulla</taxon>
    </lineage>
</organism>
<name>A0A370TZ17_9HELO</name>
<keyword evidence="10" id="KW-1185">Reference proteome</keyword>
<evidence type="ECO:0000313" key="10">
    <source>
        <dbReference type="Proteomes" id="UP000254866"/>
    </source>
</evidence>
<dbReference type="EMBL" id="NPIC01000001">
    <property type="protein sequence ID" value="RDL40773.1"/>
    <property type="molecule type" value="Genomic_DNA"/>
</dbReference>
<evidence type="ECO:0000259" key="8">
    <source>
        <dbReference type="Pfam" id="PF03067"/>
    </source>
</evidence>
<gene>
    <name evidence="9" type="ORF">BP5553_00752</name>
</gene>
<keyword evidence="5" id="KW-0325">Glycoprotein</keyword>
<reference evidence="9 10" key="1">
    <citation type="journal article" date="2018" name="IMA Fungus">
        <title>IMA Genome-F 9: Draft genome sequence of Annulohypoxylon stygium, Aspergillus mulundensis, Berkeleyomyces basicola (syn. Thielaviopsis basicola), Ceratocystis smalleyi, two Cercospora beticola strains, Coleophoma cylindrospora, Fusarium fracticaudum, Phialophora cf. hyalina, and Morchella septimelata.</title>
        <authorList>
            <person name="Wingfield B.D."/>
            <person name="Bills G.F."/>
            <person name="Dong Y."/>
            <person name="Huang W."/>
            <person name="Nel W.J."/>
            <person name="Swalarsk-Parry B.S."/>
            <person name="Vaghefi N."/>
            <person name="Wilken P.M."/>
            <person name="An Z."/>
            <person name="de Beer Z.W."/>
            <person name="De Vos L."/>
            <person name="Chen L."/>
            <person name="Duong T.A."/>
            <person name="Gao Y."/>
            <person name="Hammerbacher A."/>
            <person name="Kikkert J.R."/>
            <person name="Li Y."/>
            <person name="Li H."/>
            <person name="Li K."/>
            <person name="Li Q."/>
            <person name="Liu X."/>
            <person name="Ma X."/>
            <person name="Naidoo K."/>
            <person name="Pethybridge S.J."/>
            <person name="Sun J."/>
            <person name="Steenkamp E.T."/>
            <person name="van der Nest M.A."/>
            <person name="van Wyk S."/>
            <person name="Wingfield M.J."/>
            <person name="Xiong C."/>
            <person name="Yue Q."/>
            <person name="Zhang X."/>
        </authorList>
    </citation>
    <scope>NUCLEOTIDE SEQUENCE [LARGE SCALE GENOMIC DNA]</scope>
    <source>
        <strain evidence="9 10">BP 5553</strain>
    </source>
</reference>
<evidence type="ECO:0000256" key="2">
    <source>
        <dbReference type="ARBA" id="ARBA00022723"/>
    </source>
</evidence>
<keyword evidence="2" id="KW-0479">Metal-binding</keyword>
<keyword evidence="4" id="KW-1015">Disulfide bond</keyword>
<dbReference type="InterPro" id="IPR052282">
    <property type="entry name" value="Starch-active_LPMO"/>
</dbReference>
<dbReference type="OrthoDB" id="120613at2759"/>
<evidence type="ECO:0000256" key="5">
    <source>
        <dbReference type="ARBA" id="ARBA00023180"/>
    </source>
</evidence>
<dbReference type="GO" id="GO:0046872">
    <property type="term" value="F:metal ion binding"/>
    <property type="evidence" value="ECO:0007669"/>
    <property type="project" value="UniProtKB-KW"/>
</dbReference>
<dbReference type="PANTHER" id="PTHR36575:SF2">
    <property type="entry name" value="CHITIN-BINDING TYPE-4 DOMAIN-CONTAINING PROTEIN-RELATED"/>
    <property type="match status" value="1"/>
</dbReference>
<comment type="similarity">
    <text evidence="6">Belongs to the polysaccharide monooxygenase AA13 family.</text>
</comment>
<comment type="cofactor">
    <cofactor evidence="1">
        <name>Cu(2+)</name>
        <dbReference type="ChEBI" id="CHEBI:29036"/>
    </cofactor>
</comment>
<dbReference type="PANTHER" id="PTHR36575">
    <property type="entry name" value="BINDING PROTEIN, PUTATIVE (AFU_ORTHOLOGUE AFUA_1G14430)-RELATED"/>
    <property type="match status" value="1"/>
</dbReference>
<evidence type="ECO:0000313" key="9">
    <source>
        <dbReference type="EMBL" id="RDL40773.1"/>
    </source>
</evidence>
<feature type="chain" id="PRO_5016704838" description="Chitin-binding type-4 domain-containing protein" evidence="7">
    <location>
        <begin position="19"/>
        <end position="211"/>
    </location>
</feature>
<dbReference type="Proteomes" id="UP000254866">
    <property type="component" value="Unassembled WGS sequence"/>
</dbReference>
<feature type="signal peptide" evidence="7">
    <location>
        <begin position="1"/>
        <end position="18"/>
    </location>
</feature>